<dbReference type="Proteomes" id="UP001189429">
    <property type="component" value="Unassembled WGS sequence"/>
</dbReference>
<organism evidence="2 3">
    <name type="scientific">Prorocentrum cordatum</name>
    <dbReference type="NCBI Taxonomy" id="2364126"/>
    <lineage>
        <taxon>Eukaryota</taxon>
        <taxon>Sar</taxon>
        <taxon>Alveolata</taxon>
        <taxon>Dinophyceae</taxon>
        <taxon>Prorocentrales</taxon>
        <taxon>Prorocentraceae</taxon>
        <taxon>Prorocentrum</taxon>
    </lineage>
</organism>
<evidence type="ECO:0000313" key="3">
    <source>
        <dbReference type="Proteomes" id="UP001189429"/>
    </source>
</evidence>
<name>A0ABN9T7B5_9DINO</name>
<reference evidence="2" key="1">
    <citation type="submission" date="2023-10" db="EMBL/GenBank/DDBJ databases">
        <authorList>
            <person name="Chen Y."/>
            <person name="Shah S."/>
            <person name="Dougan E. K."/>
            <person name="Thang M."/>
            <person name="Chan C."/>
        </authorList>
    </citation>
    <scope>NUCLEOTIDE SEQUENCE [LARGE SCALE GENOMIC DNA]</scope>
</reference>
<feature type="compositionally biased region" description="Polar residues" evidence="1">
    <location>
        <begin position="1"/>
        <end position="12"/>
    </location>
</feature>
<gene>
    <name evidence="2" type="ORF">PCOR1329_LOCUS36287</name>
</gene>
<feature type="region of interest" description="Disordered" evidence="1">
    <location>
        <begin position="76"/>
        <end position="122"/>
    </location>
</feature>
<keyword evidence="3" id="KW-1185">Reference proteome</keyword>
<evidence type="ECO:0000256" key="1">
    <source>
        <dbReference type="SAM" id="MobiDB-lite"/>
    </source>
</evidence>
<accession>A0ABN9T7B5</accession>
<proteinExistence type="predicted"/>
<dbReference type="EMBL" id="CAUYUJ010014416">
    <property type="protein sequence ID" value="CAK0840975.1"/>
    <property type="molecule type" value="Genomic_DNA"/>
</dbReference>
<feature type="region of interest" description="Disordered" evidence="1">
    <location>
        <begin position="1"/>
        <end position="48"/>
    </location>
</feature>
<evidence type="ECO:0000313" key="2">
    <source>
        <dbReference type="EMBL" id="CAK0840975.1"/>
    </source>
</evidence>
<feature type="compositionally biased region" description="Basic and acidic residues" evidence="1">
    <location>
        <begin position="76"/>
        <end position="86"/>
    </location>
</feature>
<protein>
    <submittedName>
        <fullName evidence="2">Uncharacterized protein</fullName>
    </submittedName>
</protein>
<sequence length="122" mass="12325">MIASEQPVTGTPTAPREQEGRGSRKEQRGRRSEGCPSRSAQGGGVSGPLVDAPCAYVFGRASAGCAASPSVLETLCRREREREGGRGKGRGRGGGRGGGSCTCGGSASGAPRDPSTTTTMIL</sequence>
<comment type="caution">
    <text evidence="2">The sequence shown here is derived from an EMBL/GenBank/DDBJ whole genome shotgun (WGS) entry which is preliminary data.</text>
</comment>
<feature type="compositionally biased region" description="Basic and acidic residues" evidence="1">
    <location>
        <begin position="16"/>
        <end position="33"/>
    </location>
</feature>